<sequence>MFANPEHLPPDWQGRCLQLAKVNYVNFVFSILILIGILVSYLPQHIRIINRRSSFGLSPYFVLLGTTSGTCQFANILTLPGSRADMSCCREVDGFACFAGLLGVMQVGMQWTCFAVILFLFLIYFPRATSGAPNLAKEIDKTPSFRTALIVVWICVIHALVTAIISICFVFARPQHLQNWANFLGILSTVLAVIQYFPQIYTTWVIKRVASLSIPMMCIQTPGSFVWAASLATRLGPSGWSAWGVYCVTGVLQGMLLVMGVYYEWRVRKMEREEIVGRIVQAEAEAERTEEGVNEETPLIREGER</sequence>
<dbReference type="Proteomes" id="UP001172386">
    <property type="component" value="Unassembled WGS sequence"/>
</dbReference>
<evidence type="ECO:0000313" key="2">
    <source>
        <dbReference type="Proteomes" id="UP001172386"/>
    </source>
</evidence>
<dbReference type="EMBL" id="JAPDRQ010000210">
    <property type="protein sequence ID" value="KAJ9652208.1"/>
    <property type="molecule type" value="Genomic_DNA"/>
</dbReference>
<comment type="caution">
    <text evidence="1">The sequence shown here is derived from an EMBL/GenBank/DDBJ whole genome shotgun (WGS) entry which is preliminary data.</text>
</comment>
<organism evidence="1 2">
    <name type="scientific">Neophaeococcomyces mojaviensis</name>
    <dbReference type="NCBI Taxonomy" id="3383035"/>
    <lineage>
        <taxon>Eukaryota</taxon>
        <taxon>Fungi</taxon>
        <taxon>Dikarya</taxon>
        <taxon>Ascomycota</taxon>
        <taxon>Pezizomycotina</taxon>
        <taxon>Eurotiomycetes</taxon>
        <taxon>Chaetothyriomycetidae</taxon>
        <taxon>Chaetothyriales</taxon>
        <taxon>Chaetothyriales incertae sedis</taxon>
        <taxon>Neophaeococcomyces</taxon>
    </lineage>
</organism>
<gene>
    <name evidence="1" type="ORF">H2198_008512</name>
</gene>
<proteinExistence type="predicted"/>
<reference evidence="1" key="1">
    <citation type="submission" date="2022-10" db="EMBL/GenBank/DDBJ databases">
        <title>Culturing micro-colonial fungi from biological soil crusts in the Mojave desert and describing Neophaeococcomyces mojavensis, and introducing the new genera and species Taxawa tesnikishii.</title>
        <authorList>
            <person name="Kurbessoian T."/>
            <person name="Stajich J.E."/>
        </authorList>
    </citation>
    <scope>NUCLEOTIDE SEQUENCE</scope>
    <source>
        <strain evidence="1">JES_112</strain>
    </source>
</reference>
<name>A0ACC2ZX32_9EURO</name>
<evidence type="ECO:0000313" key="1">
    <source>
        <dbReference type="EMBL" id="KAJ9652208.1"/>
    </source>
</evidence>
<accession>A0ACC2ZX32</accession>
<keyword evidence="2" id="KW-1185">Reference proteome</keyword>
<protein>
    <submittedName>
        <fullName evidence="1">Uncharacterized protein</fullName>
    </submittedName>
</protein>